<feature type="transmembrane region" description="Helical" evidence="10">
    <location>
        <begin position="111"/>
        <end position="133"/>
    </location>
</feature>
<keyword evidence="9" id="KW-0676">Redox-active center</keyword>
<dbReference type="Pfam" id="PF13462">
    <property type="entry name" value="Thioredoxin_4"/>
    <property type="match status" value="1"/>
</dbReference>
<keyword evidence="3 10" id="KW-0812">Transmembrane</keyword>
<comment type="similarity">
    <text evidence="2">Belongs to the VKOR family.</text>
</comment>
<reference evidence="13 14" key="1">
    <citation type="submission" date="2020-01" db="EMBL/GenBank/DDBJ databases">
        <title>Muricauda sediminis sp.nov. 40Bstr401.</title>
        <authorList>
            <person name="Xue Z."/>
            <person name="Zhu S."/>
            <person name="Ren N."/>
            <person name="Chen T."/>
            <person name="Chen X."/>
            <person name="Chen J."/>
            <person name="Yang J."/>
        </authorList>
    </citation>
    <scope>NUCLEOTIDE SEQUENCE [LARGE SCALE GENOMIC DNA]</scope>
    <source>
        <strain evidence="13 14">40Bstr401</strain>
    </source>
</reference>
<dbReference type="GO" id="GO:0048038">
    <property type="term" value="F:quinone binding"/>
    <property type="evidence" value="ECO:0007669"/>
    <property type="project" value="UniProtKB-KW"/>
</dbReference>
<dbReference type="AlphaFoldDB" id="A0A6I5L4I2"/>
<dbReference type="CDD" id="cd12921">
    <property type="entry name" value="VKOR_4"/>
    <property type="match status" value="1"/>
</dbReference>
<evidence type="ECO:0000313" key="14">
    <source>
        <dbReference type="Proteomes" id="UP000468707"/>
    </source>
</evidence>
<dbReference type="InterPro" id="IPR012336">
    <property type="entry name" value="Thioredoxin-like_fold"/>
</dbReference>
<feature type="transmembrane region" description="Helical" evidence="10">
    <location>
        <begin position="49"/>
        <end position="71"/>
    </location>
</feature>
<dbReference type="InterPro" id="IPR012932">
    <property type="entry name" value="VKOR"/>
</dbReference>
<evidence type="ECO:0000256" key="8">
    <source>
        <dbReference type="ARBA" id="ARBA00023157"/>
    </source>
</evidence>
<protein>
    <submittedName>
        <fullName evidence="13">Thioredoxin domain-containing protein</fullName>
    </submittedName>
</protein>
<evidence type="ECO:0000259" key="11">
    <source>
        <dbReference type="Pfam" id="PF07884"/>
    </source>
</evidence>
<comment type="subcellular location">
    <subcellularLocation>
        <location evidence="1">Membrane</location>
        <topology evidence="1">Multi-pass membrane protein</topology>
    </subcellularLocation>
</comment>
<keyword evidence="6" id="KW-0560">Oxidoreductase</keyword>
<feature type="transmembrane region" description="Helical" evidence="10">
    <location>
        <begin position="145"/>
        <end position="163"/>
    </location>
</feature>
<feature type="domain" description="Thioredoxin-like fold" evidence="12">
    <location>
        <begin position="205"/>
        <end position="358"/>
    </location>
</feature>
<accession>A0A6I5L4I2</accession>
<keyword evidence="4" id="KW-0874">Quinone</keyword>
<sequence length="383" mass="43865">MGVILSFLLVKEEHNFKTGNGSKLCGILSFKGKSSNSCSEVINSKASKIFGLSFSDVGFIFFGFIVMVLILNTTSYPGTELSLGLIKLLNTAALPFTFFSLFYQGVVIKKWCALCVWTQIIIVVNFILSLFLIEGFNVDFLFNGYPVSIIFTLLLVFIIWKLIRKNYSLSNSLMDTEQKLYVYENDTVVFNGLLKEEKSVPLSTNEYDIVLGNPDSENILLIYTNPLCPSCRKAHQYIDQILKRNQRYFRIVIRFLVAEISENDFTKSPDNLDTALAVSAFQIYRREKSSKDKLGFLKIMEEIYSMETINEKSIDKWISERVGTIDGLEYIEKALRNHKRVAVDNGIEDTPTIYINGIYYRYGILYLKNILNNAYRLKEEVAE</sequence>
<evidence type="ECO:0000256" key="9">
    <source>
        <dbReference type="ARBA" id="ARBA00023284"/>
    </source>
</evidence>
<keyword evidence="5 10" id="KW-1133">Transmembrane helix</keyword>
<dbReference type="Gene3D" id="1.20.1440.130">
    <property type="entry name" value="VKOR domain"/>
    <property type="match status" value="1"/>
</dbReference>
<evidence type="ECO:0000313" key="13">
    <source>
        <dbReference type="EMBL" id="NDV44968.1"/>
    </source>
</evidence>
<proteinExistence type="inferred from homology"/>
<dbReference type="InterPro" id="IPR036249">
    <property type="entry name" value="Thioredoxin-like_sf"/>
</dbReference>
<evidence type="ECO:0000256" key="6">
    <source>
        <dbReference type="ARBA" id="ARBA00023002"/>
    </source>
</evidence>
<keyword evidence="7 10" id="KW-0472">Membrane</keyword>
<feature type="domain" description="Vitamin K epoxide reductase" evidence="11">
    <location>
        <begin position="2"/>
        <end position="129"/>
    </location>
</feature>
<name>A0A6I5L4I2_9FLAO</name>
<evidence type="ECO:0000256" key="4">
    <source>
        <dbReference type="ARBA" id="ARBA00022719"/>
    </source>
</evidence>
<gene>
    <name evidence="13" type="ORF">GTK07_16695</name>
</gene>
<organism evidence="13 14">
    <name type="scientific">Flagellimonas sediminis</name>
    <dbReference type="NCBI Taxonomy" id="2696468"/>
    <lineage>
        <taxon>Bacteria</taxon>
        <taxon>Pseudomonadati</taxon>
        <taxon>Bacteroidota</taxon>
        <taxon>Flavobacteriia</taxon>
        <taxon>Flavobacteriales</taxon>
        <taxon>Flavobacteriaceae</taxon>
        <taxon>Flagellimonas</taxon>
    </lineage>
</organism>
<feature type="transmembrane region" description="Helical" evidence="10">
    <location>
        <begin position="83"/>
        <end position="104"/>
    </location>
</feature>
<keyword evidence="14" id="KW-1185">Reference proteome</keyword>
<dbReference type="Pfam" id="PF07884">
    <property type="entry name" value="VKOR"/>
    <property type="match status" value="1"/>
</dbReference>
<evidence type="ECO:0000256" key="10">
    <source>
        <dbReference type="SAM" id="Phobius"/>
    </source>
</evidence>
<dbReference type="SUPFAM" id="SSF52833">
    <property type="entry name" value="Thioredoxin-like"/>
    <property type="match status" value="1"/>
</dbReference>
<dbReference type="Proteomes" id="UP000468707">
    <property type="component" value="Unassembled WGS sequence"/>
</dbReference>
<evidence type="ECO:0000256" key="1">
    <source>
        <dbReference type="ARBA" id="ARBA00004141"/>
    </source>
</evidence>
<keyword evidence="8" id="KW-1015">Disulfide bond</keyword>
<dbReference type="GO" id="GO:0016491">
    <property type="term" value="F:oxidoreductase activity"/>
    <property type="evidence" value="ECO:0007669"/>
    <property type="project" value="UniProtKB-KW"/>
</dbReference>
<dbReference type="CDD" id="cd02972">
    <property type="entry name" value="DsbA_family"/>
    <property type="match status" value="1"/>
</dbReference>
<dbReference type="GO" id="GO:0016020">
    <property type="term" value="C:membrane"/>
    <property type="evidence" value="ECO:0007669"/>
    <property type="project" value="UniProtKB-SubCell"/>
</dbReference>
<evidence type="ECO:0000256" key="3">
    <source>
        <dbReference type="ARBA" id="ARBA00022692"/>
    </source>
</evidence>
<evidence type="ECO:0000256" key="2">
    <source>
        <dbReference type="ARBA" id="ARBA00006214"/>
    </source>
</evidence>
<evidence type="ECO:0000256" key="7">
    <source>
        <dbReference type="ARBA" id="ARBA00023136"/>
    </source>
</evidence>
<dbReference type="InterPro" id="IPR038354">
    <property type="entry name" value="VKOR_sf"/>
</dbReference>
<dbReference type="Gene3D" id="3.40.30.10">
    <property type="entry name" value="Glutaredoxin"/>
    <property type="match status" value="1"/>
</dbReference>
<dbReference type="EMBL" id="JAAAMI010000011">
    <property type="protein sequence ID" value="NDV44968.1"/>
    <property type="molecule type" value="Genomic_DNA"/>
</dbReference>
<comment type="caution">
    <text evidence="13">The sequence shown here is derived from an EMBL/GenBank/DDBJ whole genome shotgun (WGS) entry which is preliminary data.</text>
</comment>
<evidence type="ECO:0000259" key="12">
    <source>
        <dbReference type="Pfam" id="PF13462"/>
    </source>
</evidence>
<evidence type="ECO:0000256" key="5">
    <source>
        <dbReference type="ARBA" id="ARBA00022989"/>
    </source>
</evidence>